<comment type="caution">
    <text evidence="2">The sequence shown here is derived from an EMBL/GenBank/DDBJ whole genome shotgun (WGS) entry which is preliminary data.</text>
</comment>
<dbReference type="RefSeq" id="WP_169364147.1">
    <property type="nucleotide sequence ID" value="NZ_JAAVJL010000001.1"/>
</dbReference>
<protein>
    <recommendedName>
        <fullName evidence="4">VanZ-like domain-containing protein</fullName>
    </recommendedName>
</protein>
<reference evidence="2 3" key="1">
    <citation type="submission" date="2020-03" db="EMBL/GenBank/DDBJ databases">
        <title>Draft Genome Sequence of 2-Methylisoborneol Producing Pseudanabaena yagii Strain GIHE-NHR1 Isolated from North Han River in South Korea.</title>
        <authorList>
            <person name="Jeong J."/>
        </authorList>
    </citation>
    <scope>NUCLEOTIDE SEQUENCE [LARGE SCALE GENOMIC DNA]</scope>
    <source>
        <strain evidence="2 3">GIHE-NHR1</strain>
    </source>
</reference>
<dbReference type="PANTHER" id="PTHR28008:SF1">
    <property type="entry name" value="DOMAIN PROTEIN, PUTATIVE (AFU_ORTHOLOGUE AFUA_3G10980)-RELATED"/>
    <property type="match status" value="1"/>
</dbReference>
<accession>A0ABX1LVG3</accession>
<dbReference type="PANTHER" id="PTHR28008">
    <property type="entry name" value="DOMAIN PROTEIN, PUTATIVE (AFU_ORTHOLOGUE AFUA_3G10980)-RELATED"/>
    <property type="match status" value="1"/>
</dbReference>
<evidence type="ECO:0000313" key="2">
    <source>
        <dbReference type="EMBL" id="NMF59356.1"/>
    </source>
</evidence>
<evidence type="ECO:0008006" key="4">
    <source>
        <dbReference type="Google" id="ProtNLM"/>
    </source>
</evidence>
<gene>
    <name evidence="2" type="ORF">HC246_15345</name>
</gene>
<dbReference type="Proteomes" id="UP000738376">
    <property type="component" value="Unassembled WGS sequence"/>
</dbReference>
<sequence>MKPNNLVWKVLALIYLSVFTLIIVLAYNRALPEYLTQNDKVGHIFLYGLSTFLGQMAGNHRTFKFAAWTLPLFPLVFSIFTFIEELCQSLSPNRTFDIGDLAASCLGILIGYGLAEISKPSSE</sequence>
<keyword evidence="3" id="KW-1185">Reference proteome</keyword>
<keyword evidence="1" id="KW-0812">Transmembrane</keyword>
<evidence type="ECO:0000256" key="1">
    <source>
        <dbReference type="SAM" id="Phobius"/>
    </source>
</evidence>
<name>A0ABX1LVG3_9CYAN</name>
<evidence type="ECO:0000313" key="3">
    <source>
        <dbReference type="Proteomes" id="UP000738376"/>
    </source>
</evidence>
<feature type="transmembrane region" description="Helical" evidence="1">
    <location>
        <begin position="65"/>
        <end position="83"/>
    </location>
</feature>
<keyword evidence="1" id="KW-0472">Membrane</keyword>
<proteinExistence type="predicted"/>
<dbReference type="EMBL" id="JAAVJL010000001">
    <property type="protein sequence ID" value="NMF59356.1"/>
    <property type="molecule type" value="Genomic_DNA"/>
</dbReference>
<feature type="transmembrane region" description="Helical" evidence="1">
    <location>
        <begin position="95"/>
        <end position="115"/>
    </location>
</feature>
<feature type="transmembrane region" description="Helical" evidence="1">
    <location>
        <begin position="6"/>
        <end position="27"/>
    </location>
</feature>
<organism evidence="2 3">
    <name type="scientific">Pseudanabaena yagii GIHE-NHR1</name>
    <dbReference type="NCBI Taxonomy" id="2722753"/>
    <lineage>
        <taxon>Bacteria</taxon>
        <taxon>Bacillati</taxon>
        <taxon>Cyanobacteriota</taxon>
        <taxon>Cyanophyceae</taxon>
        <taxon>Pseudanabaenales</taxon>
        <taxon>Pseudanabaenaceae</taxon>
        <taxon>Pseudanabaena</taxon>
        <taxon>Pseudanabaena yagii</taxon>
    </lineage>
</organism>
<keyword evidence="1" id="KW-1133">Transmembrane helix</keyword>